<comment type="caution">
    <text evidence="1">The sequence shown here is derived from an EMBL/GenBank/DDBJ whole genome shotgun (WGS) entry which is preliminary data.</text>
</comment>
<sequence length="110" mass="11570">MDGLSGTITKPYKGAKEGGWAGFGKGVAKGAMGLVTGPGSGMFGLFAYPFLGMYKSIATSSLSPTEKKIILARQVYGSYMARERERINEGGSDGGEGRVLAGWERLKIGE</sequence>
<proteinExistence type="predicted"/>
<dbReference type="EMBL" id="JAPEIS010000004">
    <property type="protein sequence ID" value="KAJ8067514.1"/>
    <property type="molecule type" value="Genomic_DNA"/>
</dbReference>
<dbReference type="AlphaFoldDB" id="A0A9X0ARE1"/>
<dbReference type="Proteomes" id="UP001152300">
    <property type="component" value="Unassembled WGS sequence"/>
</dbReference>
<keyword evidence="2" id="KW-1185">Reference proteome</keyword>
<name>A0A9X0ARE1_9HELO</name>
<protein>
    <submittedName>
        <fullName evidence="1">Uncharacterized protein</fullName>
    </submittedName>
</protein>
<dbReference type="OrthoDB" id="428159at2759"/>
<gene>
    <name evidence="1" type="ORF">OCU04_004857</name>
</gene>
<reference evidence="1" key="1">
    <citation type="submission" date="2022-11" db="EMBL/GenBank/DDBJ databases">
        <title>Genome Resource of Sclerotinia nivalis Strain SnTB1, a Plant Pathogen Isolated from American Ginseng.</title>
        <authorList>
            <person name="Fan S."/>
        </authorList>
    </citation>
    <scope>NUCLEOTIDE SEQUENCE</scope>
    <source>
        <strain evidence="1">SnTB1</strain>
    </source>
</reference>
<evidence type="ECO:0000313" key="2">
    <source>
        <dbReference type="Proteomes" id="UP001152300"/>
    </source>
</evidence>
<accession>A0A9X0ARE1</accession>
<evidence type="ECO:0000313" key="1">
    <source>
        <dbReference type="EMBL" id="KAJ8067514.1"/>
    </source>
</evidence>
<organism evidence="1 2">
    <name type="scientific">Sclerotinia nivalis</name>
    <dbReference type="NCBI Taxonomy" id="352851"/>
    <lineage>
        <taxon>Eukaryota</taxon>
        <taxon>Fungi</taxon>
        <taxon>Dikarya</taxon>
        <taxon>Ascomycota</taxon>
        <taxon>Pezizomycotina</taxon>
        <taxon>Leotiomycetes</taxon>
        <taxon>Helotiales</taxon>
        <taxon>Sclerotiniaceae</taxon>
        <taxon>Sclerotinia</taxon>
    </lineage>
</organism>